<dbReference type="EMBL" id="CP058649">
    <property type="protein sequence ID" value="QUI25547.1"/>
    <property type="molecule type" value="Genomic_DNA"/>
</dbReference>
<accession>A0A8J8MP66</accession>
<evidence type="ECO:0000256" key="2">
    <source>
        <dbReference type="ARBA" id="ARBA00022980"/>
    </source>
</evidence>
<organism evidence="5 6">
    <name type="scientific">Vallitalea pronyensis</name>
    <dbReference type="NCBI Taxonomy" id="1348613"/>
    <lineage>
        <taxon>Bacteria</taxon>
        <taxon>Bacillati</taxon>
        <taxon>Bacillota</taxon>
        <taxon>Clostridia</taxon>
        <taxon>Lachnospirales</taxon>
        <taxon>Vallitaleaceae</taxon>
        <taxon>Vallitalea</taxon>
    </lineage>
</organism>
<proteinExistence type="inferred from homology"/>
<dbReference type="GO" id="GO:0005840">
    <property type="term" value="C:ribosome"/>
    <property type="evidence" value="ECO:0007669"/>
    <property type="project" value="UniProtKB-KW"/>
</dbReference>
<dbReference type="PANTHER" id="PTHR39080">
    <property type="entry name" value="50S RIBOSOMAL PROTEIN L28"/>
    <property type="match status" value="1"/>
</dbReference>
<dbReference type="InterPro" id="IPR034704">
    <property type="entry name" value="Ribosomal_bL28/bL31-like_sf"/>
</dbReference>
<gene>
    <name evidence="5" type="ORF">HZI73_00360</name>
</gene>
<dbReference type="InterPro" id="IPR050096">
    <property type="entry name" value="Bacterial_rp_bL28"/>
</dbReference>
<dbReference type="KEGG" id="vpy:HZI73_00360"/>
<dbReference type="Proteomes" id="UP000683246">
    <property type="component" value="Chromosome"/>
</dbReference>
<dbReference type="GO" id="GO:0003735">
    <property type="term" value="F:structural constituent of ribosome"/>
    <property type="evidence" value="ECO:0007669"/>
    <property type="project" value="InterPro"/>
</dbReference>
<comment type="similarity">
    <text evidence="1">Belongs to the bacterial ribosomal protein bL28 family.</text>
</comment>
<dbReference type="Gene3D" id="2.30.170.40">
    <property type="entry name" value="Ribosomal protein L28/L24"/>
    <property type="match status" value="1"/>
</dbReference>
<evidence type="ECO:0000256" key="1">
    <source>
        <dbReference type="ARBA" id="ARBA00008760"/>
    </source>
</evidence>
<protein>
    <recommendedName>
        <fullName evidence="4">50S ribosomal protein L28</fullName>
    </recommendedName>
</protein>
<dbReference type="AlphaFoldDB" id="A0A8J8MP66"/>
<evidence type="ECO:0000313" key="6">
    <source>
        <dbReference type="Proteomes" id="UP000683246"/>
    </source>
</evidence>
<reference evidence="5" key="1">
    <citation type="submission" date="2020-07" db="EMBL/GenBank/DDBJ databases">
        <title>Vallitalea pronyensis genome.</title>
        <authorList>
            <person name="Postec A."/>
        </authorList>
    </citation>
    <scope>NUCLEOTIDE SEQUENCE</scope>
    <source>
        <strain evidence="5">FatNI3</strain>
    </source>
</reference>
<keyword evidence="6" id="KW-1185">Reference proteome</keyword>
<dbReference type="PANTHER" id="PTHR39080:SF1">
    <property type="entry name" value="LARGE RIBOSOMAL SUBUNIT PROTEIN BL28A"/>
    <property type="match status" value="1"/>
</dbReference>
<keyword evidence="3" id="KW-0687">Ribonucleoprotein</keyword>
<dbReference type="InterPro" id="IPR026569">
    <property type="entry name" value="Ribosomal_bL28"/>
</dbReference>
<keyword evidence="2 5" id="KW-0689">Ribosomal protein</keyword>
<dbReference type="SUPFAM" id="SSF143800">
    <property type="entry name" value="L28p-like"/>
    <property type="match status" value="1"/>
</dbReference>
<dbReference type="InterPro" id="IPR037147">
    <property type="entry name" value="Ribosomal_bL28_sf"/>
</dbReference>
<evidence type="ECO:0000313" key="5">
    <source>
        <dbReference type="EMBL" id="QUI25547.1"/>
    </source>
</evidence>
<evidence type="ECO:0000256" key="3">
    <source>
        <dbReference type="ARBA" id="ARBA00023274"/>
    </source>
</evidence>
<dbReference type="Pfam" id="PF00830">
    <property type="entry name" value="Ribosomal_L28"/>
    <property type="match status" value="1"/>
</dbReference>
<sequence>MARCYKCDKKTTFGKKISVTRSHVSGRSNRKMKPNLKRIRIMENGAAKRVYMCTKCMRSGDIIRA</sequence>
<evidence type="ECO:0000256" key="4">
    <source>
        <dbReference type="ARBA" id="ARBA00035475"/>
    </source>
</evidence>
<dbReference type="GO" id="GO:1990904">
    <property type="term" value="C:ribonucleoprotein complex"/>
    <property type="evidence" value="ECO:0007669"/>
    <property type="project" value="UniProtKB-KW"/>
</dbReference>
<name>A0A8J8MP66_9FIRM</name>